<protein>
    <recommendedName>
        <fullName evidence="8">RDD domain-containing protein</fullName>
    </recommendedName>
</protein>
<feature type="compositionally biased region" description="Low complexity" evidence="6">
    <location>
        <begin position="7"/>
        <end position="33"/>
    </location>
</feature>
<feature type="transmembrane region" description="Helical" evidence="7">
    <location>
        <begin position="137"/>
        <end position="161"/>
    </location>
</feature>
<evidence type="ECO:0000256" key="6">
    <source>
        <dbReference type="SAM" id="MobiDB-lite"/>
    </source>
</evidence>
<keyword evidence="3 7" id="KW-0812">Transmembrane</keyword>
<dbReference type="PANTHER" id="PTHR36115:SF6">
    <property type="entry name" value="PROLINE-RICH ANTIGEN HOMOLOG"/>
    <property type="match status" value="1"/>
</dbReference>
<evidence type="ECO:0000256" key="3">
    <source>
        <dbReference type="ARBA" id="ARBA00022692"/>
    </source>
</evidence>
<proteinExistence type="predicted"/>
<organism evidence="9 10">
    <name type="scientific">Actinomadura rubrobrunea</name>
    <dbReference type="NCBI Taxonomy" id="115335"/>
    <lineage>
        <taxon>Bacteria</taxon>
        <taxon>Bacillati</taxon>
        <taxon>Actinomycetota</taxon>
        <taxon>Actinomycetes</taxon>
        <taxon>Streptosporangiales</taxon>
        <taxon>Thermomonosporaceae</taxon>
        <taxon>Actinomadura</taxon>
    </lineage>
</organism>
<reference evidence="9" key="1">
    <citation type="submission" date="2023-02" db="EMBL/GenBank/DDBJ databases">
        <title>Actinomadura rubrobrunea NBRC 14622.</title>
        <authorList>
            <person name="Ichikawa N."/>
            <person name="Sato H."/>
            <person name="Tonouchi N."/>
        </authorList>
    </citation>
    <scope>NUCLEOTIDE SEQUENCE</scope>
    <source>
        <strain evidence="9">NBRC 14622</strain>
    </source>
</reference>
<dbReference type="GO" id="GO:0005886">
    <property type="term" value="C:plasma membrane"/>
    <property type="evidence" value="ECO:0007669"/>
    <property type="project" value="UniProtKB-SubCell"/>
</dbReference>
<feature type="domain" description="RDD" evidence="8">
    <location>
        <begin position="98"/>
        <end position="230"/>
    </location>
</feature>
<evidence type="ECO:0000256" key="1">
    <source>
        <dbReference type="ARBA" id="ARBA00004651"/>
    </source>
</evidence>
<feature type="region of interest" description="Disordered" evidence="6">
    <location>
        <begin position="1"/>
        <end position="79"/>
    </location>
</feature>
<dbReference type="RefSeq" id="WP_067913672.1">
    <property type="nucleotide sequence ID" value="NZ_BSRZ01000005.1"/>
</dbReference>
<feature type="compositionally biased region" description="Pro residues" evidence="6">
    <location>
        <begin position="34"/>
        <end position="73"/>
    </location>
</feature>
<evidence type="ECO:0000256" key="7">
    <source>
        <dbReference type="SAM" id="Phobius"/>
    </source>
</evidence>
<name>A0A9W6PU43_9ACTN</name>
<comment type="caution">
    <text evidence="9">The sequence shown here is derived from an EMBL/GenBank/DDBJ whole genome shotgun (WGS) entry which is preliminary data.</text>
</comment>
<keyword evidence="5 7" id="KW-0472">Membrane</keyword>
<dbReference type="PANTHER" id="PTHR36115">
    <property type="entry name" value="PROLINE-RICH ANTIGEN HOMOLOG-RELATED"/>
    <property type="match status" value="1"/>
</dbReference>
<evidence type="ECO:0000256" key="5">
    <source>
        <dbReference type="ARBA" id="ARBA00023136"/>
    </source>
</evidence>
<dbReference type="Proteomes" id="UP001165124">
    <property type="component" value="Unassembled WGS sequence"/>
</dbReference>
<comment type="subcellular location">
    <subcellularLocation>
        <location evidence="1">Cell membrane</location>
        <topology evidence="1">Multi-pass membrane protein</topology>
    </subcellularLocation>
</comment>
<keyword evidence="10" id="KW-1185">Reference proteome</keyword>
<accession>A0A9W6PU43</accession>
<dbReference type="InterPro" id="IPR051791">
    <property type="entry name" value="Pra-immunoreactive"/>
</dbReference>
<keyword evidence="2" id="KW-1003">Cell membrane</keyword>
<gene>
    <name evidence="9" type="ORF">Arub01_27390</name>
</gene>
<evidence type="ECO:0000256" key="4">
    <source>
        <dbReference type="ARBA" id="ARBA00022989"/>
    </source>
</evidence>
<evidence type="ECO:0000256" key="2">
    <source>
        <dbReference type="ARBA" id="ARBA00022475"/>
    </source>
</evidence>
<evidence type="ECO:0000313" key="10">
    <source>
        <dbReference type="Proteomes" id="UP001165124"/>
    </source>
</evidence>
<sequence>MGNPYDPYGQQPGYGQPPAQPGYGQPAQPGYGQQPPPPQPGYGQPAPPQPGYGQPAPQPGYGQPPAPPAPPAAPAYGQPAQPAYQEVHHHYYGSSGQLATWGSRFAAYLIDYLIVIVPFGVLYILGGVLGASGSGGAAVLGVLFFLLAWVEFIAGALWLAYQEGTTGQTIGKRQMGIKVISAQTGQPIGFGWGILRRLCHHTIDGAVCYLGFLWPLWDDKRQTFGDKICNTYVVRA</sequence>
<evidence type="ECO:0000259" key="8">
    <source>
        <dbReference type="Pfam" id="PF06271"/>
    </source>
</evidence>
<dbReference type="InterPro" id="IPR010432">
    <property type="entry name" value="RDD"/>
</dbReference>
<evidence type="ECO:0000313" key="9">
    <source>
        <dbReference type="EMBL" id="GLW64495.1"/>
    </source>
</evidence>
<feature type="transmembrane region" description="Helical" evidence="7">
    <location>
        <begin position="105"/>
        <end position="125"/>
    </location>
</feature>
<dbReference type="EMBL" id="BSRZ01000005">
    <property type="protein sequence ID" value="GLW64495.1"/>
    <property type="molecule type" value="Genomic_DNA"/>
</dbReference>
<dbReference type="Pfam" id="PF06271">
    <property type="entry name" value="RDD"/>
    <property type="match status" value="1"/>
</dbReference>
<keyword evidence="4 7" id="KW-1133">Transmembrane helix</keyword>
<dbReference type="AlphaFoldDB" id="A0A9W6PU43"/>